<dbReference type="SUPFAM" id="SSF52402">
    <property type="entry name" value="Adenine nucleotide alpha hydrolases-like"/>
    <property type="match status" value="1"/>
</dbReference>
<evidence type="ECO:0000313" key="11">
    <source>
        <dbReference type="EMBL" id="RHM14513.1"/>
    </source>
</evidence>
<organism evidence="11 12">
    <name type="scientific">Amedibacillus dolichus</name>
    <dbReference type="NCBI Taxonomy" id="31971"/>
    <lineage>
        <taxon>Bacteria</taxon>
        <taxon>Bacillati</taxon>
        <taxon>Bacillota</taxon>
        <taxon>Erysipelotrichia</taxon>
        <taxon>Erysipelotrichales</taxon>
        <taxon>Erysipelotrichaceae</taxon>
        <taxon>Amedibacillus</taxon>
    </lineage>
</organism>
<dbReference type="Pfam" id="PF00733">
    <property type="entry name" value="Asn_synthase"/>
    <property type="match status" value="1"/>
</dbReference>
<reference evidence="10" key="2">
    <citation type="submission" date="2021-02" db="EMBL/GenBank/DDBJ databases">
        <title>Infant gut strain persistence is associated with maternal origin, phylogeny, and functional potential including surface adhesion and iron acquisition.</title>
        <authorList>
            <person name="Lou Y.C."/>
        </authorList>
    </citation>
    <scope>NUCLEOTIDE SEQUENCE</scope>
    <source>
        <strain evidence="10">L3_108_103G1_dasL3_108_103G1_concoct_2</strain>
    </source>
</reference>
<evidence type="ECO:0000259" key="9">
    <source>
        <dbReference type="PROSITE" id="PS51278"/>
    </source>
</evidence>
<dbReference type="PROSITE" id="PS51278">
    <property type="entry name" value="GATASE_TYPE_2"/>
    <property type="match status" value="1"/>
</dbReference>
<comment type="similarity">
    <text evidence="2">Belongs to the asparagine synthetase family.</text>
</comment>
<dbReference type="GO" id="GO:0005829">
    <property type="term" value="C:cytosol"/>
    <property type="evidence" value="ECO:0007669"/>
    <property type="project" value="TreeGrafter"/>
</dbReference>
<evidence type="ECO:0000256" key="5">
    <source>
        <dbReference type="ARBA" id="ARBA00022840"/>
    </source>
</evidence>
<feature type="site" description="Important for beta-aspartyl-AMP intermediate formation" evidence="8">
    <location>
        <position position="329"/>
    </location>
</feature>
<protein>
    <recommendedName>
        <fullName evidence="3">asparagine synthase (glutamine-hydrolyzing)</fullName>
        <ecNumber evidence="3">6.3.5.4</ecNumber>
    </recommendedName>
</protein>
<comment type="catalytic activity">
    <reaction evidence="7">
        <text>L-aspartate + L-glutamine + ATP + H2O = L-asparagine + L-glutamate + AMP + diphosphate + H(+)</text>
        <dbReference type="Rhea" id="RHEA:12228"/>
        <dbReference type="ChEBI" id="CHEBI:15377"/>
        <dbReference type="ChEBI" id="CHEBI:15378"/>
        <dbReference type="ChEBI" id="CHEBI:29985"/>
        <dbReference type="ChEBI" id="CHEBI:29991"/>
        <dbReference type="ChEBI" id="CHEBI:30616"/>
        <dbReference type="ChEBI" id="CHEBI:33019"/>
        <dbReference type="ChEBI" id="CHEBI:58048"/>
        <dbReference type="ChEBI" id="CHEBI:58359"/>
        <dbReference type="ChEBI" id="CHEBI:456215"/>
        <dbReference type="EC" id="6.3.5.4"/>
    </reaction>
</comment>
<reference evidence="11 12" key="1">
    <citation type="submission" date="2018-08" db="EMBL/GenBank/DDBJ databases">
        <title>A genome reference for cultivated species of the human gut microbiota.</title>
        <authorList>
            <person name="Zou Y."/>
            <person name="Xue W."/>
            <person name="Luo G."/>
        </authorList>
    </citation>
    <scope>NUCLEOTIDE SEQUENCE [LARGE SCALE GENOMIC DNA]</scope>
    <source>
        <strain evidence="11 12">AF35-6BH</strain>
    </source>
</reference>
<dbReference type="GeneID" id="92794023"/>
<dbReference type="GO" id="GO:0005524">
    <property type="term" value="F:ATP binding"/>
    <property type="evidence" value="ECO:0007669"/>
    <property type="project" value="UniProtKB-KW"/>
</dbReference>
<evidence type="ECO:0000256" key="3">
    <source>
        <dbReference type="ARBA" id="ARBA00012737"/>
    </source>
</evidence>
<dbReference type="PIRSF" id="PIRSF001589">
    <property type="entry name" value="Asn_synthetase_glu-h"/>
    <property type="match status" value="1"/>
</dbReference>
<comment type="caution">
    <text evidence="11">The sequence shown here is derived from an EMBL/GenBank/DDBJ whole genome shotgun (WGS) entry which is preliminary data.</text>
</comment>
<dbReference type="Proteomes" id="UP000284868">
    <property type="component" value="Unassembled WGS sequence"/>
</dbReference>
<comment type="pathway">
    <text evidence="1">Amino-acid biosynthesis; L-asparagine biosynthesis; L-asparagine from L-aspartate (L-Gln route): step 1/1.</text>
</comment>
<dbReference type="EMBL" id="QRPK01000007">
    <property type="protein sequence ID" value="RHM14513.1"/>
    <property type="molecule type" value="Genomic_DNA"/>
</dbReference>
<feature type="domain" description="Glutamine amidotransferase type-2" evidence="9">
    <location>
        <begin position="1"/>
        <end position="173"/>
    </location>
</feature>
<keyword evidence="12" id="KW-1185">Reference proteome</keyword>
<dbReference type="EMBL" id="JAGZMZ010000012">
    <property type="protein sequence ID" value="MBS4884325.1"/>
    <property type="molecule type" value="Genomic_DNA"/>
</dbReference>
<dbReference type="Proteomes" id="UP000753219">
    <property type="component" value="Unassembled WGS sequence"/>
</dbReference>
<dbReference type="InterPro" id="IPR006426">
    <property type="entry name" value="Asn_synth_AEB"/>
</dbReference>
<dbReference type="AlphaFoldDB" id="A0A415PP56"/>
<evidence type="ECO:0000256" key="6">
    <source>
        <dbReference type="ARBA" id="ARBA00022888"/>
    </source>
</evidence>
<evidence type="ECO:0000313" key="12">
    <source>
        <dbReference type="Proteomes" id="UP000284868"/>
    </source>
</evidence>
<dbReference type="SUPFAM" id="SSF56235">
    <property type="entry name" value="N-terminal nucleophile aminohydrolases (Ntn hydrolases)"/>
    <property type="match status" value="1"/>
</dbReference>
<evidence type="ECO:0000256" key="4">
    <source>
        <dbReference type="ARBA" id="ARBA00022741"/>
    </source>
</evidence>
<dbReference type="Gene3D" id="3.60.20.10">
    <property type="entry name" value="Glutamine Phosphoribosylpyrophosphate, subunit 1, domain 1"/>
    <property type="match status" value="1"/>
</dbReference>
<dbReference type="PANTHER" id="PTHR43284:SF1">
    <property type="entry name" value="ASPARAGINE SYNTHETASE"/>
    <property type="match status" value="1"/>
</dbReference>
<dbReference type="PANTHER" id="PTHR43284">
    <property type="entry name" value="ASPARAGINE SYNTHETASE (GLUTAMINE-HYDROLYZING)"/>
    <property type="match status" value="1"/>
</dbReference>
<dbReference type="InterPro" id="IPR029055">
    <property type="entry name" value="Ntn_hydrolases_N"/>
</dbReference>
<keyword evidence="6" id="KW-0028">Amino-acid biosynthesis</keyword>
<dbReference type="OrthoDB" id="9763290at2"/>
<name>A0A415PP56_9FIRM</name>
<dbReference type="GO" id="GO:0004066">
    <property type="term" value="F:asparagine synthase (glutamine-hydrolyzing) activity"/>
    <property type="evidence" value="ECO:0007669"/>
    <property type="project" value="UniProtKB-EC"/>
</dbReference>
<proteinExistence type="inferred from homology"/>
<keyword evidence="6" id="KW-0061">Asparagine biosynthesis</keyword>
<evidence type="ECO:0000256" key="8">
    <source>
        <dbReference type="PIRSR" id="PIRSR001589-3"/>
    </source>
</evidence>
<dbReference type="RefSeq" id="WP_004800594.1">
    <property type="nucleotide sequence ID" value="NZ_CABKNA010000002.1"/>
</dbReference>
<keyword evidence="5" id="KW-0067">ATP-binding</keyword>
<gene>
    <name evidence="11" type="ORF">DWZ83_02475</name>
    <name evidence="10" type="ORF">KHZ85_06120</name>
</gene>
<dbReference type="InterPro" id="IPR001962">
    <property type="entry name" value="Asn_synthase"/>
</dbReference>
<dbReference type="Gene3D" id="3.40.50.620">
    <property type="entry name" value="HUPs"/>
    <property type="match status" value="1"/>
</dbReference>
<evidence type="ECO:0000256" key="1">
    <source>
        <dbReference type="ARBA" id="ARBA00005187"/>
    </source>
</evidence>
<dbReference type="EC" id="6.3.5.4" evidence="3"/>
<dbReference type="GO" id="GO:0006529">
    <property type="term" value="P:asparagine biosynthetic process"/>
    <property type="evidence" value="ECO:0007669"/>
    <property type="project" value="UniProtKB-KW"/>
</dbReference>
<accession>A0A415PP56</accession>
<dbReference type="CDD" id="cd01991">
    <property type="entry name" value="Asn_synthase_B_C"/>
    <property type="match status" value="1"/>
</dbReference>
<dbReference type="InterPro" id="IPR051786">
    <property type="entry name" value="ASN_synthetase/amidase"/>
</dbReference>
<evidence type="ECO:0000313" key="10">
    <source>
        <dbReference type="EMBL" id="MBS4884325.1"/>
    </source>
</evidence>
<dbReference type="InterPro" id="IPR017932">
    <property type="entry name" value="GATase_2_dom"/>
</dbReference>
<sequence>MKTMLISMYNDGSLDSSITSEQRHLVYHGIPFDVWSIGELYNREEIQYELLKHDFPTPMQQEDVFLFAYLLWGKEAIKHLEGSYCFLIKSMDHLLAINDPLGLCPLYYTKTSEGYLFANHFSLLLAIRKQPNILSKEGIIDLFAFGPGIREGHTLIDGIFTLPMGSMLEIKKNHLTTGRIYHLKAKKHTDDLTTTIQKVHDMVTSSIQKQMRGAHASFLSGGLDSSIITAVCAQSKKKWRTYSLDYEGNSESFKKNLYQVSLDNDYIDAMLQRYPCTHTSLTITQTALMDYLNQAMQARCAPGMADVDASLLWLCQRVAQKDKIILSGECSDELFGGYPWFYREELRDIEGFPWLRSSKERIQLLHKDLQDSSYFEALQSEYENTLHTVDTLPSDTADDLRYRKHCVLVLHWFMQTLITRQAFMGAAANIVIRAPFANVKLLEYVYNIPWSMKFLNGEEKGILRKAFENELPNSIAHRKKNPYPKTHNPLYSELIAAKLKECLEDSSSPLHELFDEAALQQLIETKGASFSLPFYGQLMSGPQLLAYIYQIHEWIQTYHIIVKKESR</sequence>
<dbReference type="Pfam" id="PF13537">
    <property type="entry name" value="GATase_7"/>
    <property type="match status" value="1"/>
</dbReference>
<dbReference type="InterPro" id="IPR014729">
    <property type="entry name" value="Rossmann-like_a/b/a_fold"/>
</dbReference>
<evidence type="ECO:0000256" key="7">
    <source>
        <dbReference type="ARBA" id="ARBA00048741"/>
    </source>
</evidence>
<evidence type="ECO:0000256" key="2">
    <source>
        <dbReference type="ARBA" id="ARBA00005752"/>
    </source>
</evidence>
<keyword evidence="4" id="KW-0547">Nucleotide-binding</keyword>